<dbReference type="Gene3D" id="3.40.50.620">
    <property type="entry name" value="HUPs"/>
    <property type="match status" value="1"/>
</dbReference>
<dbReference type="STRING" id="79604.AAY81_04610"/>
<accession>A0A172RY27</accession>
<comment type="function">
    <text evidence="2">The electron transfer flavoprotein serves as a specific electron acceptor for other dehydrogenases. It transfers the electrons to the main respiratory chain via ETF-ubiquinone oxidoreductase (ETF dehydrogenase).</text>
</comment>
<dbReference type="SMART" id="SM00893">
    <property type="entry name" value="ETF"/>
    <property type="match status" value="1"/>
</dbReference>
<dbReference type="InterPro" id="IPR014729">
    <property type="entry name" value="Rossmann-like_a/b/a_fold"/>
</dbReference>
<dbReference type="InterPro" id="IPR014730">
    <property type="entry name" value="ETF_a/b_N"/>
</dbReference>
<dbReference type="RefSeq" id="WP_066661945.1">
    <property type="nucleotide sequence ID" value="NZ_CP011402.1"/>
</dbReference>
<feature type="domain" description="Electron transfer flavoprotein alpha/beta-subunit N-terminal" evidence="4">
    <location>
        <begin position="21"/>
        <end position="211"/>
    </location>
</feature>
<name>A0A172RY27_9ACTN</name>
<dbReference type="SUPFAM" id="SSF52402">
    <property type="entry name" value="Adenine nucleotide alpha hydrolases-like"/>
    <property type="match status" value="1"/>
</dbReference>
<dbReference type="InterPro" id="IPR012255">
    <property type="entry name" value="ETF_b"/>
</dbReference>
<gene>
    <name evidence="5" type="ORF">SAMN02910314_01841</name>
</gene>
<dbReference type="EMBL" id="FOEC01000016">
    <property type="protein sequence ID" value="SEO99160.1"/>
    <property type="molecule type" value="Genomic_DNA"/>
</dbReference>
<dbReference type="KEGG" id="ddt:AAY81_04610"/>
<dbReference type="PIRSF" id="PIRSF000090">
    <property type="entry name" value="Beta-ETF"/>
    <property type="match status" value="1"/>
</dbReference>
<dbReference type="PANTHER" id="PTHR21294">
    <property type="entry name" value="ELECTRON TRANSFER FLAVOPROTEIN BETA-SUBUNIT"/>
    <property type="match status" value="1"/>
</dbReference>
<keyword evidence="6" id="KW-1185">Reference proteome</keyword>
<evidence type="ECO:0000256" key="2">
    <source>
        <dbReference type="ARBA" id="ARBA00025649"/>
    </source>
</evidence>
<dbReference type="PATRIC" id="fig|79604.3.peg.939"/>
<organism evidence="5 6">
    <name type="scientific">Denitrobacterium detoxificans</name>
    <dbReference type="NCBI Taxonomy" id="79604"/>
    <lineage>
        <taxon>Bacteria</taxon>
        <taxon>Bacillati</taxon>
        <taxon>Actinomycetota</taxon>
        <taxon>Coriobacteriia</taxon>
        <taxon>Eggerthellales</taxon>
        <taxon>Eggerthellaceae</taxon>
        <taxon>Denitrobacterium</taxon>
    </lineage>
</organism>
<dbReference type="Pfam" id="PF01012">
    <property type="entry name" value="ETF"/>
    <property type="match status" value="1"/>
</dbReference>
<dbReference type="GO" id="GO:0009055">
    <property type="term" value="F:electron transfer activity"/>
    <property type="evidence" value="ECO:0007669"/>
    <property type="project" value="InterPro"/>
</dbReference>
<dbReference type="AlphaFoldDB" id="A0A172RY27"/>
<protein>
    <recommendedName>
        <fullName evidence="3">Electron transfer flavoprotein small subunit</fullName>
    </recommendedName>
</protein>
<dbReference type="PANTHER" id="PTHR21294:SF17">
    <property type="entry name" value="PROTEIN FIXA"/>
    <property type="match status" value="1"/>
</dbReference>
<evidence type="ECO:0000313" key="5">
    <source>
        <dbReference type="EMBL" id="SEO99160.1"/>
    </source>
</evidence>
<sequence length="244" mass="24876">MNILVACKIVPDDQDVKVAGDGSLDFSRAHQVVSTYDLNAIEAASMLSGDGSVKAISVGSKKADDSKTKKNILARGVDELFLTADDATANLDAFGAAAELAKLVAKAGDYDAILVGDGSADLYAKQTGVQLAAALGLPYVSGVVSAEAGDGKIAAKRLLETEVESVEVPTPCVIAIAPDFAEPRIAGMKDILAAGKKPMNVAAAEGAAAAATEEVAVKAPAQVDRKCQIFDDVNEFAAAVKAAL</sequence>
<dbReference type="OrthoDB" id="9804960at2"/>
<dbReference type="Proteomes" id="UP000182975">
    <property type="component" value="Unassembled WGS sequence"/>
</dbReference>
<evidence type="ECO:0000256" key="3">
    <source>
        <dbReference type="ARBA" id="ARBA00042002"/>
    </source>
</evidence>
<proteinExistence type="predicted"/>
<reference evidence="6" key="1">
    <citation type="submission" date="2016-10" db="EMBL/GenBank/DDBJ databases">
        <authorList>
            <person name="Varghese N."/>
        </authorList>
    </citation>
    <scope>NUCLEOTIDE SEQUENCE [LARGE SCALE GENOMIC DNA]</scope>
    <source>
        <strain evidence="6">DSM 21843</strain>
    </source>
</reference>
<comment type="subunit">
    <text evidence="1">Heterodimer of an alpha and a beta subunit.</text>
</comment>
<evidence type="ECO:0000313" key="6">
    <source>
        <dbReference type="Proteomes" id="UP000182975"/>
    </source>
</evidence>
<evidence type="ECO:0000259" key="4">
    <source>
        <dbReference type="SMART" id="SM00893"/>
    </source>
</evidence>
<evidence type="ECO:0000256" key="1">
    <source>
        <dbReference type="ARBA" id="ARBA00011355"/>
    </source>
</evidence>